<name>A0A1H2H9P4_9ACTN</name>
<dbReference type="Pfam" id="PF00440">
    <property type="entry name" value="TetR_N"/>
    <property type="match status" value="1"/>
</dbReference>
<dbReference type="EMBL" id="LT629791">
    <property type="protein sequence ID" value="SDU28459.1"/>
    <property type="molecule type" value="Genomic_DNA"/>
</dbReference>
<dbReference type="InterPro" id="IPR009057">
    <property type="entry name" value="Homeodomain-like_sf"/>
</dbReference>
<feature type="DNA-binding region" description="H-T-H motif" evidence="4">
    <location>
        <begin position="43"/>
        <end position="62"/>
    </location>
</feature>
<proteinExistence type="predicted"/>
<dbReference type="Pfam" id="PF13305">
    <property type="entry name" value="TetR_C_33"/>
    <property type="match status" value="1"/>
</dbReference>
<dbReference type="InterPro" id="IPR025996">
    <property type="entry name" value="MT1864/Rv1816-like_C"/>
</dbReference>
<keyword evidence="3" id="KW-0804">Transcription</keyword>
<dbReference type="STRING" id="419479.SAMN04488563_0914"/>
<protein>
    <submittedName>
        <fullName evidence="6">DNA-binding transcriptional regulator, AcrR family</fullName>
    </submittedName>
</protein>
<dbReference type="AlphaFoldDB" id="A0A1H2H9P4"/>
<dbReference type="PROSITE" id="PS50977">
    <property type="entry name" value="HTH_TETR_2"/>
    <property type="match status" value="1"/>
</dbReference>
<dbReference type="Gene3D" id="1.10.357.10">
    <property type="entry name" value="Tetracycline Repressor, domain 2"/>
    <property type="match status" value="1"/>
</dbReference>
<evidence type="ECO:0000256" key="1">
    <source>
        <dbReference type="ARBA" id="ARBA00023015"/>
    </source>
</evidence>
<evidence type="ECO:0000259" key="5">
    <source>
        <dbReference type="PROSITE" id="PS50977"/>
    </source>
</evidence>
<evidence type="ECO:0000313" key="6">
    <source>
        <dbReference type="EMBL" id="SDU28459.1"/>
    </source>
</evidence>
<dbReference type="SUPFAM" id="SSF46689">
    <property type="entry name" value="Homeodomain-like"/>
    <property type="match status" value="1"/>
</dbReference>
<accession>A0A1H2H9P4</accession>
<evidence type="ECO:0000256" key="2">
    <source>
        <dbReference type="ARBA" id="ARBA00023125"/>
    </source>
</evidence>
<keyword evidence="1" id="KW-0805">Transcription regulation</keyword>
<dbReference type="InterPro" id="IPR001647">
    <property type="entry name" value="HTH_TetR"/>
</dbReference>
<reference evidence="7" key="1">
    <citation type="submission" date="2016-10" db="EMBL/GenBank/DDBJ databases">
        <authorList>
            <person name="Varghese N."/>
            <person name="Submissions S."/>
        </authorList>
    </citation>
    <scope>NUCLEOTIDE SEQUENCE [LARGE SCALE GENOMIC DNA]</scope>
    <source>
        <strain evidence="7">DSM 45079</strain>
    </source>
</reference>
<dbReference type="SUPFAM" id="SSF48498">
    <property type="entry name" value="Tetracyclin repressor-like, C-terminal domain"/>
    <property type="match status" value="1"/>
</dbReference>
<evidence type="ECO:0000256" key="3">
    <source>
        <dbReference type="ARBA" id="ARBA00023163"/>
    </source>
</evidence>
<organism evidence="6 7">
    <name type="scientific">Jiangella alkaliphila</name>
    <dbReference type="NCBI Taxonomy" id="419479"/>
    <lineage>
        <taxon>Bacteria</taxon>
        <taxon>Bacillati</taxon>
        <taxon>Actinomycetota</taxon>
        <taxon>Actinomycetes</taxon>
        <taxon>Jiangellales</taxon>
        <taxon>Jiangellaceae</taxon>
        <taxon>Jiangella</taxon>
    </lineage>
</organism>
<evidence type="ECO:0000256" key="4">
    <source>
        <dbReference type="PROSITE-ProRule" id="PRU00335"/>
    </source>
</evidence>
<keyword evidence="7" id="KW-1185">Reference proteome</keyword>
<dbReference type="OrthoDB" id="71867at2"/>
<dbReference type="InterPro" id="IPR036271">
    <property type="entry name" value="Tet_transcr_reg_TetR-rel_C_sf"/>
</dbReference>
<dbReference type="Proteomes" id="UP000182977">
    <property type="component" value="Chromosome I"/>
</dbReference>
<sequence>MSPDRPSQRSWRRSAVPRAGLTTAGVVDHALAVVDQQGVGGLTLAAVAGRAGVATPSLYKHVRGLPELRTLLGIRVLEEMADRFAAAVMGRSTDDAVAALLREYRAYATEYPARYATLPFDPLHNPGQVTAGTRLMNVFLAVMRGYDLQGSDAVHATRRCRAVAHGFVDIEVAGGFGLPEDLDETYEQLITMLVMSLRAQTRSTVTLPGNSRSANLPMA</sequence>
<dbReference type="GO" id="GO:0003677">
    <property type="term" value="F:DNA binding"/>
    <property type="evidence" value="ECO:0007669"/>
    <property type="project" value="UniProtKB-UniRule"/>
</dbReference>
<evidence type="ECO:0000313" key="7">
    <source>
        <dbReference type="Proteomes" id="UP000182977"/>
    </source>
</evidence>
<gene>
    <name evidence="6" type="ORF">SAMN04488563_0914</name>
</gene>
<dbReference type="Gene3D" id="1.10.10.60">
    <property type="entry name" value="Homeodomain-like"/>
    <property type="match status" value="1"/>
</dbReference>
<feature type="domain" description="HTH tetR-type" evidence="5">
    <location>
        <begin position="20"/>
        <end position="80"/>
    </location>
</feature>
<keyword evidence="2 4" id="KW-0238">DNA-binding</keyword>